<comment type="caution">
    <text evidence="1">The sequence shown here is derived from an EMBL/GenBank/DDBJ whole genome shotgun (WGS) entry which is preliminary data.</text>
</comment>
<dbReference type="Proteomes" id="UP001331761">
    <property type="component" value="Unassembled WGS sequence"/>
</dbReference>
<gene>
    <name evidence="1" type="ORF">GCK32_012675</name>
</gene>
<evidence type="ECO:0000313" key="2">
    <source>
        <dbReference type="Proteomes" id="UP001331761"/>
    </source>
</evidence>
<evidence type="ECO:0000313" key="1">
    <source>
        <dbReference type="EMBL" id="KAK5967402.1"/>
    </source>
</evidence>
<accession>A0AAN8EWH3</accession>
<organism evidence="1 2">
    <name type="scientific">Trichostrongylus colubriformis</name>
    <name type="common">Black scour worm</name>
    <dbReference type="NCBI Taxonomy" id="6319"/>
    <lineage>
        <taxon>Eukaryota</taxon>
        <taxon>Metazoa</taxon>
        <taxon>Ecdysozoa</taxon>
        <taxon>Nematoda</taxon>
        <taxon>Chromadorea</taxon>
        <taxon>Rhabditida</taxon>
        <taxon>Rhabditina</taxon>
        <taxon>Rhabditomorpha</taxon>
        <taxon>Strongyloidea</taxon>
        <taxon>Trichostrongylidae</taxon>
        <taxon>Trichostrongylus</taxon>
    </lineage>
</organism>
<dbReference type="EMBL" id="WIXE01022529">
    <property type="protein sequence ID" value="KAK5967402.1"/>
    <property type="molecule type" value="Genomic_DNA"/>
</dbReference>
<proteinExistence type="predicted"/>
<dbReference type="AlphaFoldDB" id="A0AAN8EWH3"/>
<protein>
    <submittedName>
        <fullName evidence="1">Uncharacterized protein</fullName>
    </submittedName>
</protein>
<keyword evidence="2" id="KW-1185">Reference proteome</keyword>
<reference evidence="1 2" key="1">
    <citation type="submission" date="2019-10" db="EMBL/GenBank/DDBJ databases">
        <title>Assembly and Annotation for the nematode Trichostrongylus colubriformis.</title>
        <authorList>
            <person name="Martin J."/>
        </authorList>
    </citation>
    <scope>NUCLEOTIDE SEQUENCE [LARGE SCALE GENOMIC DNA]</scope>
    <source>
        <strain evidence="1">G859</strain>
        <tissue evidence="1">Whole worm</tissue>
    </source>
</reference>
<sequence length="86" mass="9867">MVGMFISSKFCFTSMGPKHLFDHNRANNTAIKVLRGQTIQVSDLDNLSLYLRRKIRDYCLGHNLRSPKIVVKRGFILLKVSSKITK</sequence>
<name>A0AAN8EWH3_TRICO</name>